<evidence type="ECO:0000313" key="2">
    <source>
        <dbReference type="Proteomes" id="UP000325577"/>
    </source>
</evidence>
<accession>A0A5J4ZXE5</accession>
<dbReference type="EMBL" id="CM018048">
    <property type="protein sequence ID" value="KAA8521717.1"/>
    <property type="molecule type" value="Genomic_DNA"/>
</dbReference>
<sequence length="66" mass="7472">MEDEEFVGLGVEMEDGEFVGLGVEMEMEDEESQGFWHSKLASITVNVKIGSQDQGKQENEFHDYLS</sequence>
<keyword evidence="2" id="KW-1185">Reference proteome</keyword>
<gene>
    <name evidence="1" type="ORF">F0562_012390</name>
</gene>
<dbReference type="AlphaFoldDB" id="A0A5J4ZXE5"/>
<dbReference type="Proteomes" id="UP000325577">
    <property type="component" value="Linkage Group LG5"/>
</dbReference>
<protein>
    <submittedName>
        <fullName evidence="1">Uncharacterized protein</fullName>
    </submittedName>
</protein>
<proteinExistence type="predicted"/>
<name>A0A5J4ZXE5_9ASTE</name>
<organism evidence="1 2">
    <name type="scientific">Nyssa sinensis</name>
    <dbReference type="NCBI Taxonomy" id="561372"/>
    <lineage>
        <taxon>Eukaryota</taxon>
        <taxon>Viridiplantae</taxon>
        <taxon>Streptophyta</taxon>
        <taxon>Embryophyta</taxon>
        <taxon>Tracheophyta</taxon>
        <taxon>Spermatophyta</taxon>
        <taxon>Magnoliopsida</taxon>
        <taxon>eudicotyledons</taxon>
        <taxon>Gunneridae</taxon>
        <taxon>Pentapetalae</taxon>
        <taxon>asterids</taxon>
        <taxon>Cornales</taxon>
        <taxon>Nyssaceae</taxon>
        <taxon>Nyssa</taxon>
    </lineage>
</organism>
<reference evidence="1 2" key="1">
    <citation type="submission" date="2019-09" db="EMBL/GenBank/DDBJ databases">
        <title>A chromosome-level genome assembly of the Chinese tupelo Nyssa sinensis.</title>
        <authorList>
            <person name="Yang X."/>
            <person name="Kang M."/>
            <person name="Yang Y."/>
            <person name="Xiong H."/>
            <person name="Wang M."/>
            <person name="Zhang Z."/>
            <person name="Wang Z."/>
            <person name="Wu H."/>
            <person name="Ma T."/>
            <person name="Liu J."/>
            <person name="Xi Z."/>
        </authorList>
    </citation>
    <scope>NUCLEOTIDE SEQUENCE [LARGE SCALE GENOMIC DNA]</scope>
    <source>
        <strain evidence="1">J267</strain>
        <tissue evidence="1">Leaf</tissue>
    </source>
</reference>
<evidence type="ECO:0000313" key="1">
    <source>
        <dbReference type="EMBL" id="KAA8521717.1"/>
    </source>
</evidence>